<keyword evidence="2" id="KW-0539">Nucleus</keyword>
<name>A0A1X2G9M4_9FUNG</name>
<feature type="compositionally biased region" description="Basic and acidic residues" evidence="3">
    <location>
        <begin position="37"/>
        <end position="47"/>
    </location>
</feature>
<evidence type="ECO:0000259" key="4">
    <source>
        <dbReference type="Pfam" id="PF08698"/>
    </source>
</evidence>
<feature type="domain" description="Fcf2 pre-rRNA processing C-terminal" evidence="4">
    <location>
        <begin position="46"/>
        <end position="139"/>
    </location>
</feature>
<proteinExistence type="predicted"/>
<comment type="subcellular location">
    <subcellularLocation>
        <location evidence="1">Nucleus</location>
        <location evidence="1">Nucleolus</location>
    </subcellularLocation>
</comment>
<dbReference type="GO" id="GO:0006396">
    <property type="term" value="P:RNA processing"/>
    <property type="evidence" value="ECO:0007669"/>
    <property type="project" value="TreeGrafter"/>
</dbReference>
<dbReference type="AlphaFoldDB" id="A0A1X2G9M4"/>
<reference evidence="5 6" key="1">
    <citation type="submission" date="2016-07" db="EMBL/GenBank/DDBJ databases">
        <title>Pervasive Adenine N6-methylation of Active Genes in Fungi.</title>
        <authorList>
            <consortium name="DOE Joint Genome Institute"/>
            <person name="Mondo S.J."/>
            <person name="Dannebaum R.O."/>
            <person name="Kuo R.C."/>
            <person name="Labutti K."/>
            <person name="Haridas S."/>
            <person name="Kuo A."/>
            <person name="Salamov A."/>
            <person name="Ahrendt S.R."/>
            <person name="Lipzen A."/>
            <person name="Sullivan W."/>
            <person name="Andreopoulos W.B."/>
            <person name="Clum A."/>
            <person name="Lindquist E."/>
            <person name="Daum C."/>
            <person name="Ramamoorthy G.K."/>
            <person name="Gryganskyi A."/>
            <person name="Culley D."/>
            <person name="Magnuson J.K."/>
            <person name="James T.Y."/>
            <person name="O'Malley M.A."/>
            <person name="Stajich J.E."/>
            <person name="Spatafora J.W."/>
            <person name="Visel A."/>
            <person name="Grigoriev I.V."/>
        </authorList>
    </citation>
    <scope>NUCLEOTIDE SEQUENCE [LARGE SCALE GENOMIC DNA]</scope>
    <source>
        <strain evidence="5 6">NRRL 3301</strain>
    </source>
</reference>
<evidence type="ECO:0000256" key="3">
    <source>
        <dbReference type="SAM" id="MobiDB-lite"/>
    </source>
</evidence>
<dbReference type="InterPro" id="IPR014810">
    <property type="entry name" value="Fcf2_C"/>
</dbReference>
<keyword evidence="6" id="KW-1185">Reference proteome</keyword>
<dbReference type="EMBL" id="MCGT01000029">
    <property type="protein sequence ID" value="ORX48585.1"/>
    <property type="molecule type" value="Genomic_DNA"/>
</dbReference>
<dbReference type="GO" id="GO:0005730">
    <property type="term" value="C:nucleolus"/>
    <property type="evidence" value="ECO:0007669"/>
    <property type="project" value="UniProtKB-SubCell"/>
</dbReference>
<organism evidence="5 6">
    <name type="scientific">Hesseltinella vesiculosa</name>
    <dbReference type="NCBI Taxonomy" id="101127"/>
    <lineage>
        <taxon>Eukaryota</taxon>
        <taxon>Fungi</taxon>
        <taxon>Fungi incertae sedis</taxon>
        <taxon>Mucoromycota</taxon>
        <taxon>Mucoromycotina</taxon>
        <taxon>Mucoromycetes</taxon>
        <taxon>Mucorales</taxon>
        <taxon>Cunninghamellaceae</taxon>
        <taxon>Hesseltinella</taxon>
    </lineage>
</organism>
<evidence type="ECO:0000313" key="5">
    <source>
        <dbReference type="EMBL" id="ORX48585.1"/>
    </source>
</evidence>
<evidence type="ECO:0000256" key="2">
    <source>
        <dbReference type="ARBA" id="ARBA00023242"/>
    </source>
</evidence>
<protein>
    <submittedName>
        <fullName evidence="5">Fcf2-domain-containing protein</fullName>
    </submittedName>
</protein>
<dbReference type="STRING" id="101127.A0A1X2G9M4"/>
<gene>
    <name evidence="5" type="ORF">DM01DRAFT_1118001</name>
</gene>
<feature type="region of interest" description="Disordered" evidence="3">
    <location>
        <begin position="29"/>
        <end position="59"/>
    </location>
</feature>
<dbReference type="PANTHER" id="PTHR21686">
    <property type="entry name" value="DEOXYNUCLEOTIDYLTRANSFERASE TERMINAL-INTERACTING PROTEIN 2"/>
    <property type="match status" value="1"/>
</dbReference>
<evidence type="ECO:0000256" key="1">
    <source>
        <dbReference type="ARBA" id="ARBA00004604"/>
    </source>
</evidence>
<evidence type="ECO:0000313" key="6">
    <source>
        <dbReference type="Proteomes" id="UP000242146"/>
    </source>
</evidence>
<feature type="compositionally biased region" description="Basic residues" evidence="3">
    <location>
        <begin position="150"/>
        <end position="163"/>
    </location>
</feature>
<dbReference type="OrthoDB" id="427886at2759"/>
<dbReference type="GO" id="GO:0003723">
    <property type="term" value="F:RNA binding"/>
    <property type="evidence" value="ECO:0007669"/>
    <property type="project" value="TreeGrafter"/>
</dbReference>
<dbReference type="InterPro" id="IPR039883">
    <property type="entry name" value="Fcf2/DNTTIP2"/>
</dbReference>
<dbReference type="PANTHER" id="PTHR21686:SF12">
    <property type="entry name" value="DEOXYNUCLEOTIDYLTRANSFERASE TERMINAL-INTERACTING PROTEIN 2"/>
    <property type="match status" value="1"/>
</dbReference>
<sequence length="163" mass="19222">MVKMAGDAVQFKDTNDKDTKNALVTLQAAQEAPKSLSRKERQQERQKTSGGGWFDMPLGEMTEENKRDLQILRMRHVLDRKRHYRKMDKKHQPKYFQIGTLVESPTEFFSARLNRKDRKQTLAEEIMGDAVHTDYYKRKYSEIQEAKTSGGKRHHKKKLAKRR</sequence>
<accession>A0A1X2G9M4</accession>
<feature type="region of interest" description="Disordered" evidence="3">
    <location>
        <begin position="144"/>
        <end position="163"/>
    </location>
</feature>
<dbReference type="Proteomes" id="UP000242146">
    <property type="component" value="Unassembled WGS sequence"/>
</dbReference>
<comment type="caution">
    <text evidence="5">The sequence shown here is derived from an EMBL/GenBank/DDBJ whole genome shotgun (WGS) entry which is preliminary data.</text>
</comment>
<dbReference type="Pfam" id="PF08698">
    <property type="entry name" value="Fcf2"/>
    <property type="match status" value="1"/>
</dbReference>